<reference evidence="1" key="1">
    <citation type="submission" date="2021-06" db="EMBL/GenBank/DDBJ databases">
        <authorList>
            <person name="Kallberg Y."/>
            <person name="Tangrot J."/>
            <person name="Rosling A."/>
        </authorList>
    </citation>
    <scope>NUCLEOTIDE SEQUENCE</scope>
    <source>
        <strain evidence="1">MA453B</strain>
    </source>
</reference>
<sequence length="67" mass="7946">MFAQEEVLEGTFLQRLFKLIEILSETRNDTIKRVEKTQESAKIRHDHNLPTIEEIKRGDQVLVYEAF</sequence>
<dbReference type="OrthoDB" id="2397143at2759"/>
<comment type="caution">
    <text evidence="1">The sequence shown here is derived from an EMBL/GenBank/DDBJ whole genome shotgun (WGS) entry which is preliminary data.</text>
</comment>
<proteinExistence type="predicted"/>
<organism evidence="1 2">
    <name type="scientific">Dentiscutata erythropus</name>
    <dbReference type="NCBI Taxonomy" id="1348616"/>
    <lineage>
        <taxon>Eukaryota</taxon>
        <taxon>Fungi</taxon>
        <taxon>Fungi incertae sedis</taxon>
        <taxon>Mucoromycota</taxon>
        <taxon>Glomeromycotina</taxon>
        <taxon>Glomeromycetes</taxon>
        <taxon>Diversisporales</taxon>
        <taxon>Gigasporaceae</taxon>
        <taxon>Dentiscutata</taxon>
    </lineage>
</organism>
<accession>A0A9N9CIA2</accession>
<evidence type="ECO:0000313" key="2">
    <source>
        <dbReference type="Proteomes" id="UP000789405"/>
    </source>
</evidence>
<dbReference type="EMBL" id="CAJVPY010003759">
    <property type="protein sequence ID" value="CAG8600900.1"/>
    <property type="molecule type" value="Genomic_DNA"/>
</dbReference>
<name>A0A9N9CIA2_9GLOM</name>
<dbReference type="AlphaFoldDB" id="A0A9N9CIA2"/>
<keyword evidence="2" id="KW-1185">Reference proteome</keyword>
<gene>
    <name evidence="1" type="ORF">DERYTH_LOCUS7634</name>
</gene>
<evidence type="ECO:0000313" key="1">
    <source>
        <dbReference type="EMBL" id="CAG8600900.1"/>
    </source>
</evidence>
<protein>
    <submittedName>
        <fullName evidence="1">19578_t:CDS:1</fullName>
    </submittedName>
</protein>
<dbReference type="Proteomes" id="UP000789405">
    <property type="component" value="Unassembled WGS sequence"/>
</dbReference>